<feature type="transmembrane region" description="Helical" evidence="1">
    <location>
        <begin position="77"/>
        <end position="101"/>
    </location>
</feature>
<feature type="transmembrane region" description="Helical" evidence="1">
    <location>
        <begin position="183"/>
        <end position="204"/>
    </location>
</feature>
<keyword evidence="1" id="KW-1133">Transmembrane helix</keyword>
<dbReference type="SMART" id="SM00052">
    <property type="entry name" value="EAL"/>
    <property type="match status" value="1"/>
</dbReference>
<dbReference type="InterPro" id="IPR050706">
    <property type="entry name" value="Cyclic-di-GMP_PDE-like"/>
</dbReference>
<dbReference type="EMBL" id="JAATVY010000005">
    <property type="protein sequence ID" value="NJC70111.1"/>
    <property type="molecule type" value="Genomic_DNA"/>
</dbReference>
<dbReference type="CDD" id="cd01949">
    <property type="entry name" value="GGDEF"/>
    <property type="match status" value="1"/>
</dbReference>
<feature type="transmembrane region" description="Helical" evidence="1">
    <location>
        <begin position="146"/>
        <end position="171"/>
    </location>
</feature>
<keyword evidence="1" id="KW-0472">Membrane</keyword>
<dbReference type="CDD" id="cd01948">
    <property type="entry name" value="EAL"/>
    <property type="match status" value="1"/>
</dbReference>
<dbReference type="PROSITE" id="PS50883">
    <property type="entry name" value="EAL"/>
    <property type="match status" value="1"/>
</dbReference>
<keyword evidence="1" id="KW-0812">Transmembrane</keyword>
<dbReference type="InterPro" id="IPR029787">
    <property type="entry name" value="Nucleotide_cyclase"/>
</dbReference>
<feature type="domain" description="EAL" evidence="2">
    <location>
        <begin position="571"/>
        <end position="824"/>
    </location>
</feature>
<feature type="transmembrane region" description="Helical" evidence="1">
    <location>
        <begin position="43"/>
        <end position="65"/>
    </location>
</feature>
<feature type="domain" description="GGDEF" evidence="3">
    <location>
        <begin position="431"/>
        <end position="562"/>
    </location>
</feature>
<dbReference type="SUPFAM" id="SSF55781">
    <property type="entry name" value="GAF domain-like"/>
    <property type="match status" value="1"/>
</dbReference>
<evidence type="ECO:0000259" key="3">
    <source>
        <dbReference type="PROSITE" id="PS50887"/>
    </source>
</evidence>
<dbReference type="SUPFAM" id="SSF55073">
    <property type="entry name" value="Nucleotide cyclase"/>
    <property type="match status" value="1"/>
</dbReference>
<protein>
    <submittedName>
        <fullName evidence="4">Sensor domain-containing phosphodiesterase</fullName>
    </submittedName>
</protein>
<dbReference type="NCBIfam" id="TIGR00254">
    <property type="entry name" value="GGDEF"/>
    <property type="match status" value="1"/>
</dbReference>
<dbReference type="SMART" id="SM00267">
    <property type="entry name" value="GGDEF"/>
    <property type="match status" value="1"/>
</dbReference>
<dbReference type="InterPro" id="IPR035919">
    <property type="entry name" value="EAL_sf"/>
</dbReference>
<dbReference type="Pfam" id="PF00990">
    <property type="entry name" value="GGDEF"/>
    <property type="match status" value="1"/>
</dbReference>
<dbReference type="InterPro" id="IPR003018">
    <property type="entry name" value="GAF"/>
</dbReference>
<evidence type="ECO:0000259" key="2">
    <source>
        <dbReference type="PROSITE" id="PS50883"/>
    </source>
</evidence>
<sequence length="841" mass="90761">MARPRAVPRSPQLAWLITVALSAMALSLSVVTVAAVPRPFGEWSLALLYLVLYWAADVTVLRIEVRRQVFAVSLAEVPLLLGLFFLPPLTVVLVRLVAAALGQAWQRVSPVKACFNVAACAAGTALAGLVVRAQDPNPVAVEPASWLLLAAAVTLKELTVLAAVIGVVNLVQGRMSRGDLIRTVVSCLLVAEINVVIGLIVVLVLHATPWGLTLLAGLGVVFVMAYRAYAMFLRQHKSLSELYDLTQAVSEGGRDGTVMDVLLSRTRKLLRAEYATLWLPASGRYPEVLLSARTDYRGLLDAPGTPDLLRAKAMETGQTVAVGPKLPDEHLLPTLREKRTKGAVVVPLRSGDVIIGTLEVAGRLGDRAHFGPDDVRLLETVAAHASVAVENSRLVDRLRFDAQHDALTGLPNRRRILNALDEAIKVQTPEDVVAVLLFDVARLRQVNESLGHGAGDKLLAEFARRLRELAPPAALVGRIGGNEFAVTVRTAGAEEAVGLAAKIRESVQGRKAFGALSIDVDCVVGVAVHPDHGADSATLLQHADVATYAAKIRHSSVQLFSATLESRSARRVGLAGDLRRALDEGQLQVYFQPKVNLRDRRLVGVECLSRWNHPVHGPVAPQDFVAVAEHTGQLGRLTEVVLREGLRRAREWEDAGREFPVSVNLSPRTLVDPAFPSRVAAVLGEYAVDPGLLTLEITEGGVVGDPDRALATLRALRDLGVRLSVDDFGTGFSSLGYLRRLPVQEVKIDRTFVEGMATDPGDLAIVRTIVDMSRHFGLSVVAEGVESELTLGLLEEIGCDVGQGFLFSRPLPYERLDAWYAAQMQAEPTPAGEVRWLRAVP</sequence>
<feature type="transmembrane region" description="Helical" evidence="1">
    <location>
        <begin position="113"/>
        <end position="134"/>
    </location>
</feature>
<dbReference type="InterPro" id="IPR029016">
    <property type="entry name" value="GAF-like_dom_sf"/>
</dbReference>
<dbReference type="Pfam" id="PF01590">
    <property type="entry name" value="GAF"/>
    <property type="match status" value="1"/>
</dbReference>
<organism evidence="4 5">
    <name type="scientific">Planosporangium thailandense</name>
    <dbReference type="NCBI Taxonomy" id="765197"/>
    <lineage>
        <taxon>Bacteria</taxon>
        <taxon>Bacillati</taxon>
        <taxon>Actinomycetota</taxon>
        <taxon>Actinomycetes</taxon>
        <taxon>Micromonosporales</taxon>
        <taxon>Micromonosporaceae</taxon>
        <taxon>Planosporangium</taxon>
    </lineage>
</organism>
<reference evidence="4 5" key="1">
    <citation type="submission" date="2020-03" db="EMBL/GenBank/DDBJ databases">
        <title>WGS of the type strain of Planosporangium spp.</title>
        <authorList>
            <person name="Thawai C."/>
        </authorList>
    </citation>
    <scope>NUCLEOTIDE SEQUENCE [LARGE SCALE GENOMIC DNA]</scope>
    <source>
        <strain evidence="4 5">TBRC 5610</strain>
    </source>
</reference>
<dbReference type="InterPro" id="IPR001633">
    <property type="entry name" value="EAL_dom"/>
</dbReference>
<dbReference type="Gene3D" id="3.20.20.450">
    <property type="entry name" value="EAL domain"/>
    <property type="match status" value="1"/>
</dbReference>
<dbReference type="Proteomes" id="UP000722989">
    <property type="component" value="Unassembled WGS sequence"/>
</dbReference>
<dbReference type="InterPro" id="IPR043128">
    <property type="entry name" value="Rev_trsase/Diguanyl_cyclase"/>
</dbReference>
<gene>
    <name evidence="4" type="ORF">HC031_10370</name>
</gene>
<dbReference type="Pfam" id="PF00563">
    <property type="entry name" value="EAL"/>
    <property type="match status" value="1"/>
</dbReference>
<name>A0ABX0XVP6_9ACTN</name>
<keyword evidence="5" id="KW-1185">Reference proteome</keyword>
<comment type="caution">
    <text evidence="4">The sequence shown here is derived from an EMBL/GenBank/DDBJ whole genome shotgun (WGS) entry which is preliminary data.</text>
</comment>
<dbReference type="InterPro" id="IPR000160">
    <property type="entry name" value="GGDEF_dom"/>
</dbReference>
<proteinExistence type="predicted"/>
<dbReference type="SUPFAM" id="SSF141868">
    <property type="entry name" value="EAL domain-like"/>
    <property type="match status" value="1"/>
</dbReference>
<dbReference type="Gene3D" id="3.30.70.270">
    <property type="match status" value="1"/>
</dbReference>
<dbReference type="PANTHER" id="PTHR33121:SF71">
    <property type="entry name" value="OXYGEN SENSOR PROTEIN DOSP"/>
    <property type="match status" value="1"/>
</dbReference>
<evidence type="ECO:0000313" key="4">
    <source>
        <dbReference type="EMBL" id="NJC70111.1"/>
    </source>
</evidence>
<dbReference type="Gene3D" id="3.30.450.40">
    <property type="match status" value="1"/>
</dbReference>
<evidence type="ECO:0000256" key="1">
    <source>
        <dbReference type="SAM" id="Phobius"/>
    </source>
</evidence>
<accession>A0ABX0XVP6</accession>
<feature type="transmembrane region" description="Helical" evidence="1">
    <location>
        <begin position="12"/>
        <end position="36"/>
    </location>
</feature>
<dbReference type="PANTHER" id="PTHR33121">
    <property type="entry name" value="CYCLIC DI-GMP PHOSPHODIESTERASE PDEF"/>
    <property type="match status" value="1"/>
</dbReference>
<dbReference type="SMART" id="SM00065">
    <property type="entry name" value="GAF"/>
    <property type="match status" value="1"/>
</dbReference>
<feature type="transmembrane region" description="Helical" evidence="1">
    <location>
        <begin position="210"/>
        <end position="229"/>
    </location>
</feature>
<dbReference type="PROSITE" id="PS50887">
    <property type="entry name" value="GGDEF"/>
    <property type="match status" value="1"/>
</dbReference>
<evidence type="ECO:0000313" key="5">
    <source>
        <dbReference type="Proteomes" id="UP000722989"/>
    </source>
</evidence>
<dbReference type="RefSeq" id="WP_167925013.1">
    <property type="nucleotide sequence ID" value="NZ_JAATVY010000005.1"/>
</dbReference>